<comment type="similarity">
    <text evidence="5">Belongs to the cyclic nucleotide phosphodiesterase family.</text>
</comment>
<sequence length="1855" mass="203771">MRLPPLGSTDIGIRREVTSHAHRSYGGRGTINEDSERTAQWRLPSGPVPLQDHLVQQQVSILEAELLREAAAGAALDADGIQDELLPPSLSAPGSIALCSRARSSGGLISQVLAAGAAFGFELVQVFPGNREVTSGDTGQSLLAAGRGGIHRHQWLRTRSSPRSDAENEVIILGLMRGFYFIPCQANAYGEQRSLVGPAGGGAPLPPPSTLESARPAQMATTGGQPEFDEAGKLRPSMLMQEGEAGVEKQPRSSQFMSLLLISSEMFKLARRPAQAATTRGQPGSDGAGEMRRMSPERTLFVPCQFWKRPSMLMQEGEAGVEKQPRPTQAAATRGQPGSDAAGEMRQAPVSVSGLLRGASGEPAPYLLASPNSDMLGEPILLECDTPAADKSGVVQSASSGKAEAGDEASRIPIPEGIIASAEMEESLPAICHCHWAEEGVHPKGTELVWEFGREAAGLSHLHSDETPAEEEVLSFLHSPARSSEMSTRQSTVRVAHPDEEVAPELESPAALLSEAEQWMKEEAGRLHRELQRQRSAVAKGAEELSRLKLLVGLGCERRRCHRCDLAICSLRRLLKAIGEVCVATAEPTEGSYQPLLEIAEILGSTAHVDASLAELWAWLRAAVGEAEEVAEACLGGKAKTDNAGVHRDNMLSVRGIVVARLRRFRLHISGLFLRQSNSVATELAKEPLQDERMSDNRRDAFEAKALRLQIAAGHNSLQQRLDREQHGSITDGRQSTSDDVPVSIASLFVQGRFLEDGDLTALFGNHGEGKGRVKGKSRPVSVAEWRHSQIAQAVRVAGMPTVADVPVWEKARMKSFNGALHEKDCQGEGASTTLMAEVQQLPHEIDSRDPQIKAALAAIILQGSTGHMNLAADMSCTGEPALDLNEKDREAELHLFARAFVIAIVAGDAYLPRQRPIAMMRNEHIRPLRLRPQPQLGRCGCRPRTGGEAAVIEGSRWPSRLARCKASALWEHCCNIASGSLVSADAPGSTPKQLDRGPQTLHPLPPGSAPPQLASQPGLAGEPQESKVSLLPRIKGTLGPKCRQLVLNKYFQSCMFISLLMALFLPDLWVVFDRPNNNDLDILLTLVGVAFIFELLVQSIGMPKTYPNSFFFWMDLIGAASLLLDLSYITGSDEPVTEDSVSNNVIIMRAARIAKLGARAGRFTKLMKLLRFLPGMGSVDDGAGTAKLISSKLTTALSTRTSCLIILLVMIMPLFNLWAYPEEDWSPHSFMDILEASYSRSTQHFPGQLQELVNFFSDKSYFPWRVRAKSDLTHPAEVLQVLPWIAQTGPPKRISNSVVFGSTHILVDFDFSEPNRLDAWMNVVLLLLVMVLMIGFSLVLSNSVSSIVLKPLEQLLTQVRQMASTIFQSVTDMEVVMKEPANEANSEQDDLHETKFGNETQLLAKVVQKLAVISEITMNKPMLDVQLLQNLAENDRAVISGFQGGLPAQDKLFDRGDEMENALDMESIELAQRAMVENAGLSMELLDSWNLNPLELDKARNHVAAMYFCSSHNHGVEFDSVIMGNFLSEAESGYVKSAPYHNWFHAVDCAHAVYRLLQMCIAEVFLTREERYALLASAVCHDLGHPGLNNVFLIETSHELALRYNDKSPLENMHCSKMFELVSQARCNIFSTLSKTQYFDVRKVCIESILHTDNAQHFTMVKDVQMLYEVNSEIWDASRLLFLQEGGDFLAQEAVDLLRLVESRKLMINLLLHLSLSLNSMKPFRISRIWAWQVLEEFFLQGDAEARLGVPVQALNDRATVNRPFSQVGFIEFLVSPLIFAAMRILPQTEHLAVQMLMNARSWQKQWENEGKNPPSDADKKALTERIGKMEARFRSSQVVKPGTPAPLRSSVRE</sequence>
<evidence type="ECO:0000256" key="6">
    <source>
        <dbReference type="SAM" id="MobiDB-lite"/>
    </source>
</evidence>
<feature type="region of interest" description="Disordered" evidence="6">
    <location>
        <begin position="1835"/>
        <end position="1855"/>
    </location>
</feature>
<keyword evidence="7" id="KW-1133">Transmembrane helix</keyword>
<dbReference type="GO" id="GO:0046872">
    <property type="term" value="F:metal ion binding"/>
    <property type="evidence" value="ECO:0007669"/>
    <property type="project" value="UniProtKB-KW"/>
</dbReference>
<feature type="transmembrane region" description="Helical" evidence="7">
    <location>
        <begin position="1083"/>
        <end position="1099"/>
    </location>
</feature>
<feature type="transmembrane region" description="Helical" evidence="7">
    <location>
        <begin position="1111"/>
        <end position="1130"/>
    </location>
</feature>
<feature type="domain" description="PDEase" evidence="8">
    <location>
        <begin position="1464"/>
        <end position="1811"/>
    </location>
</feature>
<feature type="region of interest" description="Disordered" evidence="6">
    <location>
        <begin position="718"/>
        <end position="738"/>
    </location>
</feature>
<evidence type="ECO:0000256" key="4">
    <source>
        <dbReference type="PIRSR" id="PIRSR623088-3"/>
    </source>
</evidence>
<feature type="binding site" evidence="4">
    <location>
        <position position="1583"/>
    </location>
    <ligand>
        <name>Zn(2+)</name>
        <dbReference type="ChEBI" id="CHEBI:29105"/>
        <label>2</label>
    </ligand>
</feature>
<evidence type="ECO:0000256" key="7">
    <source>
        <dbReference type="SAM" id="Phobius"/>
    </source>
</evidence>
<keyword evidence="7" id="KW-0472">Membrane</keyword>
<accession>A0A1Q9CQL0</accession>
<feature type="region of interest" description="Disordered" evidence="6">
    <location>
        <begin position="272"/>
        <end position="292"/>
    </location>
</feature>
<evidence type="ECO:0000256" key="2">
    <source>
        <dbReference type="ARBA" id="ARBA00022801"/>
    </source>
</evidence>
<feature type="active site" description="Proton donor" evidence="3">
    <location>
        <position position="1542"/>
    </location>
</feature>
<feature type="compositionally biased region" description="Polar residues" evidence="6">
    <location>
        <begin position="728"/>
        <end position="738"/>
    </location>
</feature>
<dbReference type="PANTHER" id="PTHR11347">
    <property type="entry name" value="CYCLIC NUCLEOTIDE PHOSPHODIESTERASE"/>
    <property type="match status" value="1"/>
</dbReference>
<dbReference type="InterPro" id="IPR003607">
    <property type="entry name" value="HD/PDEase_dom"/>
</dbReference>
<dbReference type="PRINTS" id="PR00387">
    <property type="entry name" value="PDIESTERASE1"/>
</dbReference>
<feature type="region of interest" description="Disordered" evidence="6">
    <location>
        <begin position="986"/>
        <end position="1024"/>
    </location>
</feature>
<name>A0A1Q9CQL0_SYMMI</name>
<proteinExistence type="inferred from homology"/>
<feature type="binding site" evidence="4">
    <location>
        <position position="1546"/>
    </location>
    <ligand>
        <name>Zn(2+)</name>
        <dbReference type="ChEBI" id="CHEBI:29105"/>
        <label>1</label>
    </ligand>
</feature>
<keyword evidence="10" id="KW-1185">Reference proteome</keyword>
<keyword evidence="7" id="KW-0812">Transmembrane</keyword>
<comment type="caution">
    <text evidence="9">The sequence shown here is derived from an EMBL/GenBank/DDBJ whole genome shotgun (WGS) entry which is preliminary data.</text>
</comment>
<keyword evidence="1 4" id="KW-0479">Metal-binding</keyword>
<feature type="region of interest" description="Disordered" evidence="6">
    <location>
        <begin position="392"/>
        <end position="413"/>
    </location>
</feature>
<dbReference type="Pfam" id="PF00233">
    <property type="entry name" value="PDEase_I"/>
    <property type="match status" value="1"/>
</dbReference>
<dbReference type="InterPro" id="IPR023088">
    <property type="entry name" value="PDEase"/>
</dbReference>
<organism evidence="9 10">
    <name type="scientific">Symbiodinium microadriaticum</name>
    <name type="common">Dinoflagellate</name>
    <name type="synonym">Zooxanthella microadriatica</name>
    <dbReference type="NCBI Taxonomy" id="2951"/>
    <lineage>
        <taxon>Eukaryota</taxon>
        <taxon>Sar</taxon>
        <taxon>Alveolata</taxon>
        <taxon>Dinophyceae</taxon>
        <taxon>Suessiales</taxon>
        <taxon>Symbiodiniaceae</taxon>
        <taxon>Symbiodinium</taxon>
    </lineage>
</organism>
<feature type="transmembrane region" description="Helical" evidence="7">
    <location>
        <begin position="1051"/>
        <end position="1071"/>
    </location>
</feature>
<dbReference type="SUPFAM" id="SSF109604">
    <property type="entry name" value="HD-domain/PDEase-like"/>
    <property type="match status" value="1"/>
</dbReference>
<protein>
    <recommendedName>
        <fullName evidence="5">Phosphodiesterase</fullName>
        <ecNumber evidence="5">3.1.4.-</ecNumber>
    </recommendedName>
</protein>
<feature type="binding site" evidence="4">
    <location>
        <position position="1582"/>
    </location>
    <ligand>
        <name>Zn(2+)</name>
        <dbReference type="ChEBI" id="CHEBI:29105"/>
        <label>1</label>
    </ligand>
</feature>
<dbReference type="EMBL" id="LSRX01000988">
    <property type="protein sequence ID" value="OLP85212.1"/>
    <property type="molecule type" value="Genomic_DNA"/>
</dbReference>
<keyword evidence="2 5" id="KW-0378">Hydrolase</keyword>
<dbReference type="PROSITE" id="PS51845">
    <property type="entry name" value="PDEASE_I_2"/>
    <property type="match status" value="1"/>
</dbReference>
<dbReference type="PROSITE" id="PS00126">
    <property type="entry name" value="PDEASE_I_1"/>
    <property type="match status" value="1"/>
</dbReference>
<evidence type="ECO:0000256" key="5">
    <source>
        <dbReference type="RuleBase" id="RU363067"/>
    </source>
</evidence>
<evidence type="ECO:0000313" key="9">
    <source>
        <dbReference type="EMBL" id="OLP85212.1"/>
    </source>
</evidence>
<comment type="cofactor">
    <cofactor evidence="5">
        <name>a divalent metal cation</name>
        <dbReference type="ChEBI" id="CHEBI:60240"/>
    </cofactor>
    <text evidence="5">Binds 2 divalent metal cations per subunit. Site 1 may preferentially bind zinc ions, while site 2 has a preference for magnesium and/or manganese ions.</text>
</comment>
<dbReference type="OrthoDB" id="189220at2759"/>
<feature type="region of interest" description="Disordered" evidence="6">
    <location>
        <begin position="317"/>
        <end position="348"/>
    </location>
</feature>
<evidence type="ECO:0000259" key="8">
    <source>
        <dbReference type="PROSITE" id="PS51845"/>
    </source>
</evidence>
<dbReference type="InterPro" id="IPR002073">
    <property type="entry name" value="PDEase_catalytic_dom"/>
</dbReference>
<evidence type="ECO:0000256" key="3">
    <source>
        <dbReference type="PIRSR" id="PIRSR623088-1"/>
    </source>
</evidence>
<feature type="binding site" evidence="4">
    <location>
        <position position="1583"/>
    </location>
    <ligand>
        <name>Zn(2+)</name>
        <dbReference type="ChEBI" id="CHEBI:29105"/>
        <label>1</label>
    </ligand>
</feature>
<dbReference type="GO" id="GO:0007165">
    <property type="term" value="P:signal transduction"/>
    <property type="evidence" value="ECO:0007669"/>
    <property type="project" value="InterPro"/>
</dbReference>
<gene>
    <name evidence="9" type="primary">PDE9A</name>
    <name evidence="9" type="ORF">AK812_SmicGene33825</name>
</gene>
<evidence type="ECO:0000313" key="10">
    <source>
        <dbReference type="Proteomes" id="UP000186817"/>
    </source>
</evidence>
<dbReference type="EC" id="3.1.4.-" evidence="5"/>
<feature type="transmembrane region" description="Helical" evidence="7">
    <location>
        <begin position="1202"/>
        <end position="1221"/>
    </location>
</feature>
<dbReference type="InterPro" id="IPR036971">
    <property type="entry name" value="PDEase_catalytic_dom_sf"/>
</dbReference>
<feature type="transmembrane region" description="Helical" evidence="7">
    <location>
        <begin position="1320"/>
        <end position="1341"/>
    </location>
</feature>
<dbReference type="InterPro" id="IPR023174">
    <property type="entry name" value="PDEase_CS"/>
</dbReference>
<feature type="region of interest" description="Disordered" evidence="6">
    <location>
        <begin position="199"/>
        <end position="231"/>
    </location>
</feature>
<reference evidence="9 10" key="1">
    <citation type="submission" date="2016-02" db="EMBL/GenBank/DDBJ databases">
        <title>Genome analysis of coral dinoflagellate symbionts highlights evolutionary adaptations to a symbiotic lifestyle.</title>
        <authorList>
            <person name="Aranda M."/>
            <person name="Li Y."/>
            <person name="Liew Y.J."/>
            <person name="Baumgarten S."/>
            <person name="Simakov O."/>
            <person name="Wilson M."/>
            <person name="Piel J."/>
            <person name="Ashoor H."/>
            <person name="Bougouffa S."/>
            <person name="Bajic V.B."/>
            <person name="Ryu T."/>
            <person name="Ravasi T."/>
            <person name="Bayer T."/>
            <person name="Micklem G."/>
            <person name="Kim H."/>
            <person name="Bhak J."/>
            <person name="Lajeunesse T.C."/>
            <person name="Voolstra C.R."/>
        </authorList>
    </citation>
    <scope>NUCLEOTIDE SEQUENCE [LARGE SCALE GENOMIC DNA]</scope>
    <source>
        <strain evidence="9 10">CCMP2467</strain>
    </source>
</reference>
<dbReference type="CDD" id="cd00077">
    <property type="entry name" value="HDc"/>
    <property type="match status" value="1"/>
</dbReference>
<evidence type="ECO:0000256" key="1">
    <source>
        <dbReference type="ARBA" id="ARBA00022723"/>
    </source>
</evidence>
<dbReference type="Gene3D" id="1.10.1300.10">
    <property type="entry name" value="3'5'-cyclic nucleotide phosphodiesterase, catalytic domain"/>
    <property type="match status" value="1"/>
</dbReference>
<dbReference type="GO" id="GO:0004114">
    <property type="term" value="F:3',5'-cyclic-nucleotide phosphodiesterase activity"/>
    <property type="evidence" value="ECO:0007669"/>
    <property type="project" value="InterPro"/>
</dbReference>
<dbReference type="Proteomes" id="UP000186817">
    <property type="component" value="Unassembled WGS sequence"/>
</dbReference>
<feature type="transmembrane region" description="Helical" evidence="7">
    <location>
        <begin position="894"/>
        <end position="912"/>
    </location>
</feature>